<organism evidence="9 10">
    <name type="scientific">Plasmodium inui San Antonio 1</name>
    <dbReference type="NCBI Taxonomy" id="1237626"/>
    <lineage>
        <taxon>Eukaryota</taxon>
        <taxon>Sar</taxon>
        <taxon>Alveolata</taxon>
        <taxon>Apicomplexa</taxon>
        <taxon>Aconoidasida</taxon>
        <taxon>Haemosporida</taxon>
        <taxon>Plasmodiidae</taxon>
        <taxon>Plasmodium</taxon>
        <taxon>Plasmodium (Plasmodium)</taxon>
    </lineage>
</organism>
<keyword evidence="4 8" id="KW-0812">Transmembrane</keyword>
<dbReference type="Proteomes" id="UP000030640">
    <property type="component" value="Unassembled WGS sequence"/>
</dbReference>
<name>W7A8V2_9APIC</name>
<feature type="transmembrane region" description="Helical" evidence="8">
    <location>
        <begin position="320"/>
        <end position="348"/>
    </location>
</feature>
<dbReference type="PANTHER" id="PTHR22760">
    <property type="entry name" value="GLYCOSYLTRANSFERASE"/>
    <property type="match status" value="1"/>
</dbReference>
<dbReference type="InterPro" id="IPR005599">
    <property type="entry name" value="GPI_mannosylTrfase"/>
</dbReference>
<feature type="transmembrane region" description="Helical" evidence="8">
    <location>
        <begin position="416"/>
        <end position="439"/>
    </location>
</feature>
<keyword evidence="7 8" id="KW-0472">Membrane</keyword>
<keyword evidence="2 8" id="KW-0328">Glycosyltransferase</keyword>
<comment type="similarity">
    <text evidence="8">Belongs to the glycosyltransferase 22 family.</text>
</comment>
<dbReference type="GO" id="GO:0000026">
    <property type="term" value="F:alpha-1,2-mannosyltransferase activity"/>
    <property type="evidence" value="ECO:0007669"/>
    <property type="project" value="TreeGrafter"/>
</dbReference>
<keyword evidence="3" id="KW-0808">Transferase</keyword>
<dbReference type="PANTHER" id="PTHR22760:SF4">
    <property type="entry name" value="GPI MANNOSYLTRANSFERASE 3"/>
    <property type="match status" value="1"/>
</dbReference>
<accession>W7A8V2</accession>
<sequence>MIYGDVLKYGQAIVEKCTKSKRRLLYLILLRLLNCLVVQTSFFPDEYAQSIEISHYWVFGYGHKPWEWESCISLRSIVHPFTYAILFYILKITKLDTPLAVLYVPRIFQGLCAALGDYGVVKLVTLWYAQLYRGGQDIGRDSGMNSGWSDSGGPIPPVHTILTCYFLCWFHFYTICRTSSQSFECILNIWGVYFISRNYLPAVASEGGMTLPCSGESAKGKESNQVKGGTSVMRRCLVRSDQRFAQKCHPPSSIIRSDDAWTVFPAGTAENGRTSHHAGGEEADNQGDASTDWCYFAHQGVPRNRAIAVDKVKTVQIQNLLLSLLCSSFCVLIRPNATPFWLCVYFLYLVKSAKGHKAALRMEEVLTIGILYTLIFFILGMLADSYYYNKITITVVNFFLYNFVSGQNSYFGEHPIHFYLSCVIPSIYLLFTPFTYYTFFSLMRKVTKERSPLDAVISRIDHSVYVATLLEVLALSLSVHKEHKLLIGYMPFITICTGLGVHKCWVYVQEGGRQKKKEKKENFFFFFLNIAFLLQIVCIFFFSRVHNSSPEKVATYFRNLKTDSDKEMTIFLTDCYDTPLYSHIHRKFKIGFLDCSPHIRKQDGHLQHNWRKKIYDDNFGKVFYDLFDESKRTSDSVEPYIIPDKNFHWFGHKNFNTRKHFEWVYEKINFSCLEYRFGVPLNGELPLYLVTTSERLPHLARFLSEFKYHLDVDPIFSHFAMVEGGLKLGVVNHLIFKRGSA</sequence>
<dbReference type="EC" id="2.4.1.-" evidence="8"/>
<dbReference type="VEuPathDB" id="PlasmoDB:C922_01902"/>
<evidence type="ECO:0000256" key="8">
    <source>
        <dbReference type="RuleBase" id="RU363075"/>
    </source>
</evidence>
<comment type="caution">
    <text evidence="8">Lacks conserved residue(s) required for the propagation of feature annotation.</text>
</comment>
<reference evidence="9 10" key="1">
    <citation type="submission" date="2013-02" db="EMBL/GenBank/DDBJ databases">
        <title>The Genome Sequence of Plasmodium inui San Antonio 1.</title>
        <authorList>
            <consortium name="The Broad Institute Genome Sequencing Platform"/>
            <consortium name="The Broad Institute Genome Sequencing Center for Infectious Disease"/>
            <person name="Neafsey D."/>
            <person name="Cheeseman I."/>
            <person name="Volkman S."/>
            <person name="Adams J."/>
            <person name="Walker B."/>
            <person name="Young S.K."/>
            <person name="Zeng Q."/>
            <person name="Gargeya S."/>
            <person name="Fitzgerald M."/>
            <person name="Haas B."/>
            <person name="Abouelleil A."/>
            <person name="Alvarado L."/>
            <person name="Arachchi H.M."/>
            <person name="Berlin A.M."/>
            <person name="Chapman S.B."/>
            <person name="Dewar J."/>
            <person name="Goldberg J."/>
            <person name="Griggs A."/>
            <person name="Gujja S."/>
            <person name="Hansen M."/>
            <person name="Howarth C."/>
            <person name="Imamovic A."/>
            <person name="Larimer J."/>
            <person name="McCowan C."/>
            <person name="Murphy C."/>
            <person name="Neiman D."/>
            <person name="Pearson M."/>
            <person name="Priest M."/>
            <person name="Roberts A."/>
            <person name="Saif S."/>
            <person name="Shea T."/>
            <person name="Sisk P."/>
            <person name="Sykes S."/>
            <person name="Wortman J."/>
            <person name="Nusbaum C."/>
            <person name="Birren B."/>
        </authorList>
    </citation>
    <scope>NUCLEOTIDE SEQUENCE [LARGE SCALE GENOMIC DNA]</scope>
    <source>
        <strain evidence="9 10">San Antonio 1</strain>
    </source>
</reference>
<keyword evidence="10" id="KW-1185">Reference proteome</keyword>
<evidence type="ECO:0000256" key="1">
    <source>
        <dbReference type="ARBA" id="ARBA00004477"/>
    </source>
</evidence>
<dbReference type="GO" id="GO:0006506">
    <property type="term" value="P:GPI anchor biosynthetic process"/>
    <property type="evidence" value="ECO:0007669"/>
    <property type="project" value="TreeGrafter"/>
</dbReference>
<dbReference type="EMBL" id="KI965465">
    <property type="protein sequence ID" value="EUD67713.1"/>
    <property type="molecule type" value="Genomic_DNA"/>
</dbReference>
<evidence type="ECO:0000313" key="10">
    <source>
        <dbReference type="Proteomes" id="UP000030640"/>
    </source>
</evidence>
<gene>
    <name evidence="9" type="ORF">C922_01902</name>
</gene>
<feature type="transmembrane region" description="Helical" evidence="8">
    <location>
        <begin position="369"/>
        <end position="388"/>
    </location>
</feature>
<protein>
    <recommendedName>
        <fullName evidence="8">Mannosyltransferase</fullName>
        <ecNumber evidence="8">2.4.1.-</ecNumber>
    </recommendedName>
</protein>
<evidence type="ECO:0000256" key="5">
    <source>
        <dbReference type="ARBA" id="ARBA00022824"/>
    </source>
</evidence>
<evidence type="ECO:0000313" key="9">
    <source>
        <dbReference type="EMBL" id="EUD67713.1"/>
    </source>
</evidence>
<dbReference type="GO" id="GO:0005789">
    <property type="term" value="C:endoplasmic reticulum membrane"/>
    <property type="evidence" value="ECO:0007669"/>
    <property type="project" value="UniProtKB-SubCell"/>
</dbReference>
<keyword evidence="6 8" id="KW-1133">Transmembrane helix</keyword>
<comment type="subcellular location">
    <subcellularLocation>
        <location evidence="1 8">Endoplasmic reticulum membrane</location>
        <topology evidence="1 8">Multi-pass membrane protein</topology>
    </subcellularLocation>
</comment>
<proteinExistence type="inferred from homology"/>
<evidence type="ECO:0000256" key="2">
    <source>
        <dbReference type="ARBA" id="ARBA00022676"/>
    </source>
</evidence>
<dbReference type="AlphaFoldDB" id="W7A8V2"/>
<evidence type="ECO:0000256" key="3">
    <source>
        <dbReference type="ARBA" id="ARBA00022679"/>
    </source>
</evidence>
<feature type="transmembrane region" description="Helical" evidence="8">
    <location>
        <begin position="523"/>
        <end position="542"/>
    </location>
</feature>
<evidence type="ECO:0000256" key="4">
    <source>
        <dbReference type="ARBA" id="ARBA00022692"/>
    </source>
</evidence>
<dbReference type="GeneID" id="20037176"/>
<dbReference type="OrthoDB" id="416834at2759"/>
<evidence type="ECO:0000256" key="7">
    <source>
        <dbReference type="ARBA" id="ARBA00023136"/>
    </source>
</evidence>
<dbReference type="Pfam" id="PF03901">
    <property type="entry name" value="Glyco_transf_22"/>
    <property type="match status" value="2"/>
</dbReference>
<dbReference type="RefSeq" id="XP_008815723.1">
    <property type="nucleotide sequence ID" value="XM_008817501.1"/>
</dbReference>
<keyword evidence="5 8" id="KW-0256">Endoplasmic reticulum</keyword>
<evidence type="ECO:0000256" key="6">
    <source>
        <dbReference type="ARBA" id="ARBA00022989"/>
    </source>
</evidence>